<comment type="caution">
    <text evidence="2">The sequence shown here is derived from an EMBL/GenBank/DDBJ whole genome shotgun (WGS) entry which is preliminary data.</text>
</comment>
<dbReference type="EMBL" id="BAAAMU010000004">
    <property type="protein sequence ID" value="GAA1615598.1"/>
    <property type="molecule type" value="Genomic_DNA"/>
</dbReference>
<keyword evidence="1" id="KW-0732">Signal</keyword>
<evidence type="ECO:0000313" key="3">
    <source>
        <dbReference type="Proteomes" id="UP001500064"/>
    </source>
</evidence>
<dbReference type="Proteomes" id="UP001500064">
    <property type="component" value="Unassembled WGS sequence"/>
</dbReference>
<organism evidence="2 3">
    <name type="scientific">Nonomuraea maheshkhaliensis</name>
    <dbReference type="NCBI Taxonomy" id="419590"/>
    <lineage>
        <taxon>Bacteria</taxon>
        <taxon>Bacillati</taxon>
        <taxon>Actinomycetota</taxon>
        <taxon>Actinomycetes</taxon>
        <taxon>Streptosporangiales</taxon>
        <taxon>Streptosporangiaceae</taxon>
        <taxon>Nonomuraea</taxon>
    </lineage>
</organism>
<accession>A0ABP4QLV8</accession>
<dbReference type="RefSeq" id="WP_346101666.1">
    <property type="nucleotide sequence ID" value="NZ_BAAAMU010000004.1"/>
</dbReference>
<gene>
    <name evidence="2" type="ORF">GCM10009733_009880</name>
</gene>
<reference evidence="3" key="1">
    <citation type="journal article" date="2019" name="Int. J. Syst. Evol. Microbiol.">
        <title>The Global Catalogue of Microorganisms (GCM) 10K type strain sequencing project: providing services to taxonomists for standard genome sequencing and annotation.</title>
        <authorList>
            <consortium name="The Broad Institute Genomics Platform"/>
            <consortium name="The Broad Institute Genome Sequencing Center for Infectious Disease"/>
            <person name="Wu L."/>
            <person name="Ma J."/>
        </authorList>
    </citation>
    <scope>NUCLEOTIDE SEQUENCE [LARGE SCALE GENOMIC DNA]</scope>
    <source>
        <strain evidence="3">JCM 13929</strain>
    </source>
</reference>
<sequence>MTNASLLKKLALVAAAGLIGLGIGAAAASSAWAVDPDTLLDWPTPSGEISDSTQR</sequence>
<feature type="chain" id="PRO_5047436030" evidence="1">
    <location>
        <begin position="34"/>
        <end position="55"/>
    </location>
</feature>
<evidence type="ECO:0000256" key="1">
    <source>
        <dbReference type="SAM" id="SignalP"/>
    </source>
</evidence>
<name>A0ABP4QLV8_9ACTN</name>
<protein>
    <submittedName>
        <fullName evidence="2">Uncharacterized protein</fullName>
    </submittedName>
</protein>
<keyword evidence="3" id="KW-1185">Reference proteome</keyword>
<feature type="signal peptide" evidence="1">
    <location>
        <begin position="1"/>
        <end position="33"/>
    </location>
</feature>
<evidence type="ECO:0000313" key="2">
    <source>
        <dbReference type="EMBL" id="GAA1615598.1"/>
    </source>
</evidence>
<proteinExistence type="predicted"/>